<dbReference type="InterPro" id="IPR046843">
    <property type="entry name" value="LonB_AAA-LID"/>
</dbReference>
<dbReference type="Gene3D" id="3.40.50.300">
    <property type="entry name" value="P-loop containing nucleotide triphosphate hydrolases"/>
    <property type="match status" value="2"/>
</dbReference>
<dbReference type="InterPro" id="IPR020568">
    <property type="entry name" value="Ribosomal_Su5_D2-typ_SF"/>
</dbReference>
<reference evidence="4 5" key="1">
    <citation type="journal article" date="2014" name="Nature">
        <title>An environmental bacterial taxon with a large and distinct metabolic repertoire.</title>
        <authorList>
            <person name="Wilson M.C."/>
            <person name="Mori T."/>
            <person name="Ruckert C."/>
            <person name="Uria A.R."/>
            <person name="Helf M.J."/>
            <person name="Takada K."/>
            <person name="Gernert C."/>
            <person name="Steffens U.A."/>
            <person name="Heycke N."/>
            <person name="Schmitt S."/>
            <person name="Rinke C."/>
            <person name="Helfrich E.J."/>
            <person name="Brachmann A.O."/>
            <person name="Gurgui C."/>
            <person name="Wakimoto T."/>
            <person name="Kracht M."/>
            <person name="Crusemann M."/>
            <person name="Hentschel U."/>
            <person name="Abe I."/>
            <person name="Matsunaga S."/>
            <person name="Kalinowski J."/>
            <person name="Takeyama H."/>
            <person name="Piel J."/>
        </authorList>
    </citation>
    <scope>NUCLEOTIDE SEQUENCE [LARGE SCALE GENOMIC DNA]</scope>
    <source>
        <strain evidence="5">TSY2</strain>
    </source>
</reference>
<feature type="active site" evidence="2">
    <location>
        <position position="716"/>
    </location>
</feature>
<dbReference type="EMBL" id="AZHX01001139">
    <property type="protein sequence ID" value="ETX04740.1"/>
    <property type="molecule type" value="Genomic_DNA"/>
</dbReference>
<feature type="active site" evidence="2">
    <location>
        <position position="673"/>
    </location>
</feature>
<dbReference type="Pfam" id="PF20437">
    <property type="entry name" value="LonC_helical"/>
    <property type="match status" value="1"/>
</dbReference>
<dbReference type="InterPro" id="IPR046844">
    <property type="entry name" value="Lon-like_helical"/>
</dbReference>
<dbReference type="InterPro" id="IPR008269">
    <property type="entry name" value="Lon_proteolytic"/>
</dbReference>
<dbReference type="SUPFAM" id="SSF52540">
    <property type="entry name" value="P-loop containing nucleoside triphosphate hydrolases"/>
    <property type="match status" value="1"/>
</dbReference>
<dbReference type="PROSITE" id="PS51786">
    <property type="entry name" value="LON_PROTEOLYTIC"/>
    <property type="match status" value="1"/>
</dbReference>
<keyword evidence="2" id="KW-0720">Serine protease</keyword>
<evidence type="ECO:0000313" key="5">
    <source>
        <dbReference type="Proteomes" id="UP000019140"/>
    </source>
</evidence>
<dbReference type="InterPro" id="IPR027065">
    <property type="entry name" value="Lon_Prtase"/>
</dbReference>
<feature type="domain" description="Lon proteolytic" evidence="3">
    <location>
        <begin position="582"/>
        <end position="778"/>
    </location>
</feature>
<dbReference type="Gene3D" id="1.10.8.60">
    <property type="match status" value="1"/>
</dbReference>
<dbReference type="Gene3D" id="3.30.230.10">
    <property type="match status" value="1"/>
</dbReference>
<dbReference type="SUPFAM" id="SSF54211">
    <property type="entry name" value="Ribosomal protein S5 domain 2-like"/>
    <property type="match status" value="1"/>
</dbReference>
<proteinExistence type="inferred from homology"/>
<dbReference type="EC" id="3.4.21.53" evidence="2"/>
<dbReference type="InterPro" id="IPR027417">
    <property type="entry name" value="P-loop_NTPase"/>
</dbReference>
<dbReference type="PANTHER" id="PTHR10046">
    <property type="entry name" value="ATP DEPENDENT LON PROTEASE FAMILY MEMBER"/>
    <property type="match status" value="1"/>
</dbReference>
<evidence type="ECO:0000256" key="2">
    <source>
        <dbReference type="PROSITE-ProRule" id="PRU01122"/>
    </source>
</evidence>
<dbReference type="GO" id="GO:0004176">
    <property type="term" value="F:ATP-dependent peptidase activity"/>
    <property type="evidence" value="ECO:0007669"/>
    <property type="project" value="UniProtKB-UniRule"/>
</dbReference>
<comment type="catalytic activity">
    <reaction evidence="2">
        <text>Hydrolysis of proteins in presence of ATP.</text>
        <dbReference type="EC" id="3.4.21.53"/>
    </reaction>
</comment>
<evidence type="ECO:0000313" key="4">
    <source>
        <dbReference type="EMBL" id="ETX04740.1"/>
    </source>
</evidence>
<protein>
    <recommendedName>
        <fullName evidence="2">endopeptidase La</fullName>
        <ecNumber evidence="2">3.4.21.53</ecNumber>
    </recommendedName>
</protein>
<dbReference type="InterPro" id="IPR041699">
    <property type="entry name" value="AAA_32"/>
</dbReference>
<keyword evidence="1 2" id="KW-0645">Protease</keyword>
<dbReference type="HOGENOM" id="CLU_014785_0_1_7"/>
<organism evidence="4 5">
    <name type="scientific">Candidatus Entotheonella gemina</name>
    <dbReference type="NCBI Taxonomy" id="1429439"/>
    <lineage>
        <taxon>Bacteria</taxon>
        <taxon>Pseudomonadati</taxon>
        <taxon>Nitrospinota/Tectimicrobiota group</taxon>
        <taxon>Candidatus Tectimicrobiota</taxon>
        <taxon>Candidatus Entotheonellia</taxon>
        <taxon>Candidatus Entotheonellales</taxon>
        <taxon>Candidatus Entotheonellaceae</taxon>
        <taxon>Candidatus Entotheonella</taxon>
    </lineage>
</organism>
<keyword evidence="5" id="KW-1185">Reference proteome</keyword>
<dbReference type="GO" id="GO:0030163">
    <property type="term" value="P:protein catabolic process"/>
    <property type="evidence" value="ECO:0007669"/>
    <property type="project" value="InterPro"/>
</dbReference>
<gene>
    <name evidence="4" type="ORF">ETSY2_27090</name>
</gene>
<sequence length="824" mass="91628">MSDAFTVPEVPIEKLRWRCDPSRLPFETTDDLTPLQGILGQERAQKALTLGVEIAKSGYNIYVCGMTGTGRMTAVQQILDARRKEGSPAPDFCYVSRFRQPEHPRLLILPAGQGRALKQAMDGVLKDLKREVPRVLTSEGLRQRTKARMQEAQRREARLCEQLEAKLTPDFGLFWHQAEAGPEPELAPLIDGQLIPLPDLDHRLEAGTLAVEQYRHLHARYQTLMVECSHGFEDMRRLRRETEEEIHKLERAYVRPLIDKRVQEAAAAFEAETDIQDYFRGVVEALIEHSDRFIASSAPTDKEGHPGVSLPHPGDEEDAFHEYQVNVLIDNADADGPPVIFETVPTYRNLFGSIEPVPEYGGIWRVDFSCIRPGSLHRAHGGYLIFNAFDALSDPMVWPVLKRVLRYGQADIQAHDHSVLMPAGGLKPDPLPCHVKVIMLGDEELYEALAFDDESFTRLFKVKADFDTVLPRNAGTMAQYADFLRRVCDEEQLRPCNRSAVAALLEYGVRLAGRQNKLSARLEHIADVVREADYWADKSGKAMVTRELVECALRERETRVNMTQEQIRELIDEELLLVSSHGTAIGQVNGLVIYETSADYGFGCPVWITASTTMGDAGVVNIEREVELSDAMHNKGVLILSGYLRNTYAYDKPLALSASLCVEQSYEGISGDSASAAECYALLSSLAGLPVEQGIAITGSVNQKGVLQAVSGINEKIEGFFDVCCQQGLTGHQGVVIPTSNIADLMLREDVIEGVAAGNFHVYAIQTLDEGWPILTGLAAGAWQPETGYPAESVNGRVEAQLRRFADQWYALRNGLPYQHDPSY</sequence>
<dbReference type="Pfam" id="PF13654">
    <property type="entry name" value="AAA_32"/>
    <property type="match status" value="1"/>
</dbReference>
<evidence type="ECO:0000256" key="1">
    <source>
        <dbReference type="ARBA" id="ARBA00022670"/>
    </source>
</evidence>
<name>W4M3H0_9BACT</name>
<dbReference type="InterPro" id="IPR014721">
    <property type="entry name" value="Ribsml_uS5_D2-typ_fold_subgr"/>
</dbReference>
<dbReference type="AlphaFoldDB" id="W4M3H0"/>
<comment type="caution">
    <text evidence="4">The sequence shown here is derived from an EMBL/GenBank/DDBJ whole genome shotgun (WGS) entry which is preliminary data.</text>
</comment>
<evidence type="ECO:0000259" key="3">
    <source>
        <dbReference type="PROSITE" id="PS51786"/>
    </source>
</evidence>
<dbReference type="GO" id="GO:0004252">
    <property type="term" value="F:serine-type endopeptidase activity"/>
    <property type="evidence" value="ECO:0007669"/>
    <property type="project" value="UniProtKB-UniRule"/>
</dbReference>
<dbReference type="PRINTS" id="PR00830">
    <property type="entry name" value="ENDOLAPTASE"/>
</dbReference>
<dbReference type="Proteomes" id="UP000019140">
    <property type="component" value="Unassembled WGS sequence"/>
</dbReference>
<dbReference type="GO" id="GO:0006508">
    <property type="term" value="P:proteolysis"/>
    <property type="evidence" value="ECO:0007669"/>
    <property type="project" value="UniProtKB-KW"/>
</dbReference>
<dbReference type="Pfam" id="PF20436">
    <property type="entry name" value="LonB_AAA-LID"/>
    <property type="match status" value="1"/>
</dbReference>
<accession>W4M3H0</accession>
<comment type="similarity">
    <text evidence="2">Belongs to the peptidase S16 family.</text>
</comment>
<dbReference type="Pfam" id="PF05362">
    <property type="entry name" value="Lon_C"/>
    <property type="match status" value="1"/>
</dbReference>
<dbReference type="PATRIC" id="fig|1429439.4.peg.4593"/>
<dbReference type="GO" id="GO:0005524">
    <property type="term" value="F:ATP binding"/>
    <property type="evidence" value="ECO:0007669"/>
    <property type="project" value="InterPro"/>
</dbReference>
<keyword evidence="2" id="KW-0378">Hydrolase</keyword>